<accession>A0ABN8SC18</accession>
<reference evidence="2 3" key="1">
    <citation type="submission" date="2022-05" db="EMBL/GenBank/DDBJ databases">
        <authorList>
            <consortium name="Genoscope - CEA"/>
            <person name="William W."/>
        </authorList>
    </citation>
    <scope>NUCLEOTIDE SEQUENCE [LARGE SCALE GENOMIC DNA]</scope>
</reference>
<sequence>LIRVDTFLASVNLSDPKVFYVRNNLDGDVVFQESENASLLVHVSANDEEVERVKVEYNLVNEGSIVDIQVFIVPETTLNWPLIGGLAGAGLFVLVMIVIVVMVIRKRKGQPQFEEKLELRNRGQVVAG</sequence>
<proteinExistence type="predicted"/>
<feature type="transmembrane region" description="Helical" evidence="1">
    <location>
        <begin position="82"/>
        <end position="104"/>
    </location>
</feature>
<evidence type="ECO:0000313" key="2">
    <source>
        <dbReference type="EMBL" id="CAH3187354.1"/>
    </source>
</evidence>
<organism evidence="2 3">
    <name type="scientific">Porites evermanni</name>
    <dbReference type="NCBI Taxonomy" id="104178"/>
    <lineage>
        <taxon>Eukaryota</taxon>
        <taxon>Metazoa</taxon>
        <taxon>Cnidaria</taxon>
        <taxon>Anthozoa</taxon>
        <taxon>Hexacorallia</taxon>
        <taxon>Scleractinia</taxon>
        <taxon>Fungiina</taxon>
        <taxon>Poritidae</taxon>
        <taxon>Porites</taxon>
    </lineage>
</organism>
<dbReference type="Proteomes" id="UP001159427">
    <property type="component" value="Unassembled WGS sequence"/>
</dbReference>
<name>A0ABN8SC18_9CNID</name>
<evidence type="ECO:0000313" key="3">
    <source>
        <dbReference type="Proteomes" id="UP001159427"/>
    </source>
</evidence>
<comment type="caution">
    <text evidence="2">The sequence shown here is derived from an EMBL/GenBank/DDBJ whole genome shotgun (WGS) entry which is preliminary data.</text>
</comment>
<keyword evidence="1" id="KW-1133">Transmembrane helix</keyword>
<gene>
    <name evidence="2" type="ORF">PEVE_00017618</name>
</gene>
<keyword evidence="1" id="KW-0812">Transmembrane</keyword>
<evidence type="ECO:0000256" key="1">
    <source>
        <dbReference type="SAM" id="Phobius"/>
    </source>
</evidence>
<protein>
    <submittedName>
        <fullName evidence="2">Uncharacterized protein</fullName>
    </submittedName>
</protein>
<keyword evidence="3" id="KW-1185">Reference proteome</keyword>
<feature type="non-terminal residue" evidence="2">
    <location>
        <position position="1"/>
    </location>
</feature>
<keyword evidence="1" id="KW-0472">Membrane</keyword>
<dbReference type="EMBL" id="CALNXI010002412">
    <property type="protein sequence ID" value="CAH3187354.1"/>
    <property type="molecule type" value="Genomic_DNA"/>
</dbReference>